<feature type="transmembrane region" description="Helical" evidence="1">
    <location>
        <begin position="780"/>
        <end position="805"/>
    </location>
</feature>
<evidence type="ECO:0000256" key="1">
    <source>
        <dbReference type="SAM" id="Phobius"/>
    </source>
</evidence>
<reference evidence="2" key="1">
    <citation type="submission" date="2017-07" db="EMBL/GenBank/DDBJ databases">
        <title>Taro Niue Genome Assembly and Annotation.</title>
        <authorList>
            <person name="Atibalentja N."/>
            <person name="Keating K."/>
            <person name="Fields C.J."/>
        </authorList>
    </citation>
    <scope>NUCLEOTIDE SEQUENCE</scope>
    <source>
        <strain evidence="2">Niue_2</strain>
        <tissue evidence="2">Leaf</tissue>
    </source>
</reference>
<evidence type="ECO:0000313" key="3">
    <source>
        <dbReference type="Proteomes" id="UP000652761"/>
    </source>
</evidence>
<keyword evidence="1" id="KW-0812">Transmembrane</keyword>
<keyword evidence="1" id="KW-0472">Membrane</keyword>
<dbReference type="Proteomes" id="UP000652761">
    <property type="component" value="Unassembled WGS sequence"/>
</dbReference>
<keyword evidence="1" id="KW-1133">Transmembrane helix</keyword>
<proteinExistence type="predicted"/>
<comment type="caution">
    <text evidence="2">The sequence shown here is derived from an EMBL/GenBank/DDBJ whole genome shotgun (WGS) entry which is preliminary data.</text>
</comment>
<sequence length="882" mass="95566">MEHPFVCLPTDVAAMVRIATSVDASPRPVLLVVPASVFSRFRGPILGCQPVMAPAFVASRPGDVLGRCTEHCFRFVPDSVGFCGSRVCATTLVGGRGVVLTPYWALFARLTPYFFQLGAHHRGSSVSDELQRWLWRCVLSATARASVVSSCSLSELGAVFCKSSGLQLLLCPVRGECGRSACSCRSGAVGAGLTGSGLPCVEDACEPVQVRCSWSSSAHLSVCASRRLREPAYGVAFTGAGLLPVELVEDAKLSRCFVCGVASPVERCDTCLWSSSAWLRCIAWLPCVLVRFPRTVCCCSGEGFSQDCFVLVSTVAVLPQSLRCAVGLAGAFWRVFPRAVPWWFWWRFSQDQLVFFLRSPFVASGGGSSQECYAWWSRECHGARMAVLRMEVSVSVVVLPLACGRDSCMSPSSAFHRLLGVVVLHYGVVLPGCASLRPSGGVIFPLVVFVLSWLLPSCVSVALLCTDFLVGLLVQALFRCMIDCASAYALKAFRVVVLVVGLSIGHDRGLGLTWPVALFQACGSWRVAFDVFRASVAVCHIVEYVIPSFCGSACVWFPCRTTRKVWVRPSGDSGCRFCVLKVLHVRLLSLLNRKEATVYSIRFRWRRSALLTDVSRVAADKCALCRVFLATEWVAGRWVTIVRSVGDCNCEDFSWRFLLFGPNLASLGTWGCRSVWAPHVWLELSPFPGTPILGSPLREVWNAEGFRVLSWRRPDSPLSHRLSLRWLRSHVVVSDVRPQLGQAAVLRVLCVSMAALSRHCTGIEAGARLASKACGLRVPLLAASGGGLVAVVVTAPVLLVVPALVFSRFRGPILGCQPVMAPVGLDRCAEHCFRFVPDSVGFCGSRVSRGSSSRELGIGRVVEAAVAPCVVSSSESEHCELL</sequence>
<gene>
    <name evidence="2" type="ORF">Taro_032353</name>
</gene>
<name>A0A843VSG1_COLES</name>
<dbReference type="EMBL" id="NMUH01002382">
    <property type="protein sequence ID" value="MQL99628.1"/>
    <property type="molecule type" value="Genomic_DNA"/>
</dbReference>
<dbReference type="AlphaFoldDB" id="A0A843VSG1"/>
<accession>A0A843VSG1</accession>
<organism evidence="2 3">
    <name type="scientific">Colocasia esculenta</name>
    <name type="common">Wild taro</name>
    <name type="synonym">Arum esculentum</name>
    <dbReference type="NCBI Taxonomy" id="4460"/>
    <lineage>
        <taxon>Eukaryota</taxon>
        <taxon>Viridiplantae</taxon>
        <taxon>Streptophyta</taxon>
        <taxon>Embryophyta</taxon>
        <taxon>Tracheophyta</taxon>
        <taxon>Spermatophyta</taxon>
        <taxon>Magnoliopsida</taxon>
        <taxon>Liliopsida</taxon>
        <taxon>Araceae</taxon>
        <taxon>Aroideae</taxon>
        <taxon>Colocasieae</taxon>
        <taxon>Colocasia</taxon>
    </lineage>
</organism>
<keyword evidence="3" id="KW-1185">Reference proteome</keyword>
<feature type="transmembrane region" description="Helical" evidence="1">
    <location>
        <begin position="446"/>
        <end position="474"/>
    </location>
</feature>
<protein>
    <submittedName>
        <fullName evidence="2">Uncharacterized protein</fullName>
    </submittedName>
</protein>
<evidence type="ECO:0000313" key="2">
    <source>
        <dbReference type="EMBL" id="MQL99628.1"/>
    </source>
</evidence>